<protein>
    <recommendedName>
        <fullName evidence="4">Tetratricopeptide repeat protein</fullName>
    </recommendedName>
</protein>
<comment type="caution">
    <text evidence="2">The sequence shown here is derived from an EMBL/GenBank/DDBJ whole genome shotgun (WGS) entry which is preliminary data.</text>
</comment>
<dbReference type="AlphaFoldDB" id="A0A316EN14"/>
<name>A0A316EN14_9BACT</name>
<dbReference type="InterPro" id="IPR011990">
    <property type="entry name" value="TPR-like_helical_dom_sf"/>
</dbReference>
<dbReference type="Proteomes" id="UP000245489">
    <property type="component" value="Unassembled WGS sequence"/>
</dbReference>
<keyword evidence="3" id="KW-1185">Reference proteome</keyword>
<gene>
    <name evidence="2" type="ORF">LV89_02893</name>
</gene>
<dbReference type="Gene3D" id="1.25.40.10">
    <property type="entry name" value="Tetratricopeptide repeat domain"/>
    <property type="match status" value="1"/>
</dbReference>
<sequence>MLEQIEKYFKNELSLSERKDFENQLATDSELAENTAFYLNANMAAKTLANEKRKAEFEVLRKELVNRPVRKIKPLSWAIGIAASILLVVGFWWINQTPKLNTEEFANTYIQEHFENLPVKMDANADSLQIGLRLFNEQKLKEAQRVFEAILHRKNNDSEATKYAGITALRLAEYDKAIIYFRALSKQTNLFSNPGKFYEAITLMKQQPANRKEVEKLLKEVIDNNLEGKNEAEKISK</sequence>
<evidence type="ECO:0000256" key="1">
    <source>
        <dbReference type="SAM" id="Phobius"/>
    </source>
</evidence>
<evidence type="ECO:0008006" key="4">
    <source>
        <dbReference type="Google" id="ProtNLM"/>
    </source>
</evidence>
<organism evidence="2 3">
    <name type="scientific">Arcicella aurantiaca</name>
    <dbReference type="NCBI Taxonomy" id="591202"/>
    <lineage>
        <taxon>Bacteria</taxon>
        <taxon>Pseudomonadati</taxon>
        <taxon>Bacteroidota</taxon>
        <taxon>Cytophagia</taxon>
        <taxon>Cytophagales</taxon>
        <taxon>Flectobacillaceae</taxon>
        <taxon>Arcicella</taxon>
    </lineage>
</organism>
<accession>A0A316EN14</accession>
<keyword evidence="1" id="KW-0472">Membrane</keyword>
<keyword evidence="1" id="KW-0812">Transmembrane</keyword>
<dbReference type="RefSeq" id="WP_109743613.1">
    <property type="nucleotide sequence ID" value="NZ_QGGO01000015.1"/>
</dbReference>
<dbReference type="OrthoDB" id="663481at2"/>
<feature type="transmembrane region" description="Helical" evidence="1">
    <location>
        <begin position="75"/>
        <end position="94"/>
    </location>
</feature>
<evidence type="ECO:0000313" key="2">
    <source>
        <dbReference type="EMBL" id="PWK24380.1"/>
    </source>
</evidence>
<keyword evidence="1" id="KW-1133">Transmembrane helix</keyword>
<dbReference type="SUPFAM" id="SSF48452">
    <property type="entry name" value="TPR-like"/>
    <property type="match status" value="1"/>
</dbReference>
<proteinExistence type="predicted"/>
<evidence type="ECO:0000313" key="3">
    <source>
        <dbReference type="Proteomes" id="UP000245489"/>
    </source>
</evidence>
<dbReference type="EMBL" id="QGGO01000015">
    <property type="protein sequence ID" value="PWK24380.1"/>
    <property type="molecule type" value="Genomic_DNA"/>
</dbReference>
<reference evidence="2 3" key="1">
    <citation type="submission" date="2018-05" db="EMBL/GenBank/DDBJ databases">
        <title>Genomic Encyclopedia of Archaeal and Bacterial Type Strains, Phase II (KMG-II): from individual species to whole genera.</title>
        <authorList>
            <person name="Goeker M."/>
        </authorList>
    </citation>
    <scope>NUCLEOTIDE SEQUENCE [LARGE SCALE GENOMIC DNA]</scope>
    <source>
        <strain evidence="2 3">DSM 22214</strain>
    </source>
</reference>